<dbReference type="EMBL" id="JAWWZK010000281">
    <property type="protein sequence ID" value="MDX5039045.1"/>
    <property type="molecule type" value="Genomic_DNA"/>
</dbReference>
<dbReference type="AlphaFoldDB" id="A0AAW9DIX6"/>
<name>A0AAW9DIX6_STRSU</name>
<comment type="caution">
    <text evidence="1">The sequence shown here is derived from an EMBL/GenBank/DDBJ whole genome shotgun (WGS) entry which is preliminary data.</text>
</comment>
<dbReference type="Proteomes" id="UP001270004">
    <property type="component" value="Unassembled WGS sequence"/>
</dbReference>
<dbReference type="InterPro" id="IPR017853">
    <property type="entry name" value="GH"/>
</dbReference>
<evidence type="ECO:0000313" key="1">
    <source>
        <dbReference type="EMBL" id="MDX5039045.1"/>
    </source>
</evidence>
<feature type="non-terminal residue" evidence="1">
    <location>
        <position position="152"/>
    </location>
</feature>
<accession>A0AAW9DIX6</accession>
<gene>
    <name evidence="1" type="ORF">SHY70_12370</name>
</gene>
<evidence type="ECO:0000313" key="2">
    <source>
        <dbReference type="Proteomes" id="UP001270004"/>
    </source>
</evidence>
<organism evidence="1 2">
    <name type="scientific">Streptococcus suis</name>
    <dbReference type="NCBI Taxonomy" id="1307"/>
    <lineage>
        <taxon>Bacteria</taxon>
        <taxon>Bacillati</taxon>
        <taxon>Bacillota</taxon>
        <taxon>Bacilli</taxon>
        <taxon>Lactobacillales</taxon>
        <taxon>Streptococcaceae</taxon>
        <taxon>Streptococcus</taxon>
    </lineage>
</organism>
<dbReference type="SUPFAM" id="SSF51445">
    <property type="entry name" value="(Trans)glycosidases"/>
    <property type="match status" value="1"/>
</dbReference>
<sequence>GTKNVTLEASVKAPFNYNESGLVSVTVTNPENAEIVKMEVDTSAIGGGLVPISTELNRVTIKATSSTVPGTYSLPVKVYDKDNGYYETSLDVTITERIKADGEKDWDEQVIYFMMTDRFYNGDTSNDKLVEGTVTNPRGLYQGGDFKGVTAK</sequence>
<protein>
    <submittedName>
        <fullName evidence="1">Uncharacterized protein</fullName>
    </submittedName>
</protein>
<proteinExistence type="predicted"/>
<dbReference type="Gene3D" id="3.20.20.80">
    <property type="entry name" value="Glycosidases"/>
    <property type="match status" value="1"/>
</dbReference>
<dbReference type="RefSeq" id="WP_319444516.1">
    <property type="nucleotide sequence ID" value="NZ_JAWWZK010000281.1"/>
</dbReference>
<reference evidence="1" key="1">
    <citation type="submission" date="2023-11" db="EMBL/GenBank/DDBJ databases">
        <title>Antimicrobial resistance in invasive Streptococcus suis isolated in Spain and the associated genetic mechanisms.</title>
        <authorList>
            <person name="Uruen C."/>
            <person name="Arenas J.A."/>
        </authorList>
    </citation>
    <scope>NUCLEOTIDE SEQUENCE</scope>
    <source>
        <strain evidence="1">Ss_70</strain>
    </source>
</reference>
<feature type="non-terminal residue" evidence="1">
    <location>
        <position position="1"/>
    </location>
</feature>